<accession>A0A399CU88</accession>
<dbReference type="Proteomes" id="UP000266441">
    <property type="component" value="Unassembled WGS sequence"/>
</dbReference>
<dbReference type="EMBL" id="QWET01000023">
    <property type="protein sequence ID" value="RIH63269.1"/>
    <property type="molecule type" value="Genomic_DNA"/>
</dbReference>
<comment type="caution">
    <text evidence="2">The sequence shown here is derived from an EMBL/GenBank/DDBJ whole genome shotgun (WGS) entry which is preliminary data.</text>
</comment>
<organism evidence="2 3">
    <name type="scientific">Mariniphaga sediminis</name>
    <dbReference type="NCBI Taxonomy" id="1628158"/>
    <lineage>
        <taxon>Bacteria</taxon>
        <taxon>Pseudomonadati</taxon>
        <taxon>Bacteroidota</taxon>
        <taxon>Bacteroidia</taxon>
        <taxon>Marinilabiliales</taxon>
        <taxon>Prolixibacteraceae</taxon>
        <taxon>Mariniphaga</taxon>
    </lineage>
</organism>
<dbReference type="AlphaFoldDB" id="A0A399CU88"/>
<dbReference type="RefSeq" id="WP_119351810.1">
    <property type="nucleotide sequence ID" value="NZ_JBFHKJ010000090.1"/>
</dbReference>
<proteinExistence type="predicted"/>
<sequence length="78" mass="8305">MKTIILISSIFFLLGLKISSTIDLGGKANAVDSILTNKIMPSKSVKALPLFNDSDAEKESRSDSLQTSAGKESDSENS</sequence>
<evidence type="ECO:0000313" key="2">
    <source>
        <dbReference type="EMBL" id="RIH63269.1"/>
    </source>
</evidence>
<reference evidence="2 3" key="1">
    <citation type="journal article" date="2015" name="Int. J. Syst. Evol. Microbiol.">
        <title>Mariniphaga sediminis sp. nov., isolated from coastal sediment.</title>
        <authorList>
            <person name="Wang F.Q."/>
            <person name="Shen Q.Y."/>
            <person name="Chen G.J."/>
            <person name="Du Z.J."/>
        </authorList>
    </citation>
    <scope>NUCLEOTIDE SEQUENCE [LARGE SCALE GENOMIC DNA]</scope>
    <source>
        <strain evidence="2 3">SY21</strain>
    </source>
</reference>
<evidence type="ECO:0000256" key="1">
    <source>
        <dbReference type="SAM" id="MobiDB-lite"/>
    </source>
</evidence>
<protein>
    <submittedName>
        <fullName evidence="2">Uncharacterized protein</fullName>
    </submittedName>
</protein>
<gene>
    <name evidence="2" type="ORF">D1164_20675</name>
</gene>
<name>A0A399CU88_9BACT</name>
<feature type="region of interest" description="Disordered" evidence="1">
    <location>
        <begin position="54"/>
        <end position="78"/>
    </location>
</feature>
<evidence type="ECO:0000313" key="3">
    <source>
        <dbReference type="Proteomes" id="UP000266441"/>
    </source>
</evidence>
<keyword evidence="3" id="KW-1185">Reference proteome</keyword>